<accession>A0A8H4IRU3</accession>
<keyword evidence="2" id="KW-1185">Reference proteome</keyword>
<dbReference type="AlphaFoldDB" id="A0A8H4IRU3"/>
<proteinExistence type="predicted"/>
<organism evidence="1 2">
    <name type="scientific">Botryosphaeria dothidea</name>
    <dbReference type="NCBI Taxonomy" id="55169"/>
    <lineage>
        <taxon>Eukaryota</taxon>
        <taxon>Fungi</taxon>
        <taxon>Dikarya</taxon>
        <taxon>Ascomycota</taxon>
        <taxon>Pezizomycotina</taxon>
        <taxon>Dothideomycetes</taxon>
        <taxon>Dothideomycetes incertae sedis</taxon>
        <taxon>Botryosphaeriales</taxon>
        <taxon>Botryosphaeriaceae</taxon>
        <taxon>Botryosphaeria</taxon>
    </lineage>
</organism>
<reference evidence="1" key="1">
    <citation type="submission" date="2020-04" db="EMBL/GenBank/DDBJ databases">
        <title>Genome Assembly and Annotation of Botryosphaeria dothidea sdau 11-99, a Latent Pathogen of Apple Fruit Ring Rot in China.</title>
        <authorList>
            <person name="Yu C."/>
            <person name="Diao Y."/>
            <person name="Lu Q."/>
            <person name="Zhao J."/>
            <person name="Cui S."/>
            <person name="Peng C."/>
            <person name="He B."/>
            <person name="Liu H."/>
        </authorList>
    </citation>
    <scope>NUCLEOTIDE SEQUENCE [LARGE SCALE GENOMIC DNA]</scope>
    <source>
        <strain evidence="1">Sdau11-99</strain>
    </source>
</reference>
<dbReference type="EMBL" id="WWBZ02000040">
    <property type="protein sequence ID" value="KAF4305894.1"/>
    <property type="molecule type" value="Genomic_DNA"/>
</dbReference>
<evidence type="ECO:0000313" key="1">
    <source>
        <dbReference type="EMBL" id="KAF4305894.1"/>
    </source>
</evidence>
<dbReference type="OrthoDB" id="5354164at2759"/>
<name>A0A8H4IRU3_9PEZI</name>
<sequence>MAISRLQASLAAVINEFIVAAANINLDFTLVQIEAPREYQELGRTLSRRRRQQAESGSAHITARRLGALFQDICPQTPMLVQAYGNRVSQIAELAESQTERSGIFADHAGIDGTSIWAAATSSTPALHMQLLAAMLARIWNPDRATAVWVELVEARRKEMAGRFERGEELPYLTITAATQAEITREQLREWDASARSWLQTADSIKREEQDQLMSILDDIKLSVSTDGMVPSSIIGAWKSALMSMEMLIGGTPQGNDSGPTLLALSSWYLYPDVLVVGRQGREVPFTDKLVPPGGVLTIGLENPHSIINAGCNGLHWSLSLAHLRYYGYPVRANGRLTPDDGRLSFDQFVHAVLGCFLGYWQMEGQKKARDVARFIVSAQAAIERAAGHNDESRASSKARAFLMNTHHWWRLFAHSASVWMDSPGDENDTVDKLIKLGMRRSREFLPSNSWGEPFIFFGLKESEQFVSSLKDTEERITYLRNFAESLPCPNKTMIIRYFRNPNVPEYATAIRVSCPSRKRGAGESEPRVVRQYRRWVRNQPKEHILAEEYVNTDTSAFIPQGKKCFLFKEESGVIRPCYFMFGDPKTAAIFQETSSASGQPSIDDLIRHLDEDRFSVKKLLKWIKKGHSKHSSEASKALMALSAASTIYRLLLDALISPRPSDVPYSELSGPPACLNLMLKTKDLVLP</sequence>
<comment type="caution">
    <text evidence="1">The sequence shown here is derived from an EMBL/GenBank/DDBJ whole genome shotgun (WGS) entry which is preliminary data.</text>
</comment>
<evidence type="ECO:0000313" key="2">
    <source>
        <dbReference type="Proteomes" id="UP000572817"/>
    </source>
</evidence>
<dbReference type="Proteomes" id="UP000572817">
    <property type="component" value="Unassembled WGS sequence"/>
</dbReference>
<protein>
    <submittedName>
        <fullName evidence="1">Uncharacterized protein</fullName>
    </submittedName>
</protein>
<gene>
    <name evidence="1" type="ORF">GTA08_BOTSDO06743</name>
</gene>